<feature type="non-terminal residue" evidence="2">
    <location>
        <position position="144"/>
    </location>
</feature>
<keyword evidence="1" id="KW-1133">Transmembrane helix</keyword>
<dbReference type="Proteomes" id="UP000287306">
    <property type="component" value="Unassembled WGS sequence"/>
</dbReference>
<organism evidence="2 3">
    <name type="scientific">Thermus scotoductus</name>
    <dbReference type="NCBI Taxonomy" id="37636"/>
    <lineage>
        <taxon>Bacteria</taxon>
        <taxon>Thermotogati</taxon>
        <taxon>Deinococcota</taxon>
        <taxon>Deinococci</taxon>
        <taxon>Thermales</taxon>
        <taxon>Thermaceae</taxon>
        <taxon>Thermus</taxon>
    </lineage>
</organism>
<sequence>LIAAMFGAEYADDISSLVRALGTLEKAMGLVRGPAAYTGSVLTEFQNRSATLRNQLILRRSALERIWITLGNALLPVVTPVVARLADLLNRVSDLLDRFPLHRGALVAVTATLGGLLVVGGSLFTGLAALGFAATQARLGLLAL</sequence>
<dbReference type="EMBL" id="PELY01000358">
    <property type="protein sequence ID" value="RTH23795.1"/>
    <property type="molecule type" value="Genomic_DNA"/>
</dbReference>
<comment type="caution">
    <text evidence="2">The sequence shown here is derived from an EMBL/GenBank/DDBJ whole genome shotgun (WGS) entry which is preliminary data.</text>
</comment>
<reference evidence="2 3" key="1">
    <citation type="journal article" date="2019" name="Extremophiles">
        <title>Biogeography of thermophiles and predominance of Thermus scotoductus in domestic water heaters.</title>
        <authorList>
            <person name="Wilpiszeski R.L."/>
            <person name="Zhang Z."/>
            <person name="House C.H."/>
        </authorList>
    </citation>
    <scope>NUCLEOTIDE SEQUENCE [LARGE SCALE GENOMIC DNA]</scope>
    <source>
        <strain evidence="2 3">25_S25</strain>
    </source>
</reference>
<name>A0A430RV72_THESC</name>
<dbReference type="NCBIfam" id="TIGR01760">
    <property type="entry name" value="tape_meas_TP901"/>
    <property type="match status" value="1"/>
</dbReference>
<proteinExistence type="predicted"/>
<dbReference type="RefSeq" id="WP_172960204.1">
    <property type="nucleotide sequence ID" value="NZ_PELY01000358.1"/>
</dbReference>
<feature type="non-terminal residue" evidence="2">
    <location>
        <position position="1"/>
    </location>
</feature>
<dbReference type="AlphaFoldDB" id="A0A430RV72"/>
<feature type="transmembrane region" description="Helical" evidence="1">
    <location>
        <begin position="66"/>
        <end position="86"/>
    </location>
</feature>
<evidence type="ECO:0000313" key="3">
    <source>
        <dbReference type="Proteomes" id="UP000287306"/>
    </source>
</evidence>
<feature type="transmembrane region" description="Helical" evidence="1">
    <location>
        <begin position="106"/>
        <end position="134"/>
    </location>
</feature>
<evidence type="ECO:0000313" key="2">
    <source>
        <dbReference type="EMBL" id="RTH23795.1"/>
    </source>
</evidence>
<protein>
    <submittedName>
        <fullName evidence="2">Phage tail tape measure protein</fullName>
    </submittedName>
</protein>
<gene>
    <name evidence="2" type="ORF">CSW38_09975</name>
</gene>
<dbReference type="InterPro" id="IPR010090">
    <property type="entry name" value="Phage_tape_meas"/>
</dbReference>
<keyword evidence="1" id="KW-0472">Membrane</keyword>
<keyword evidence="1" id="KW-0812">Transmembrane</keyword>
<evidence type="ECO:0000256" key="1">
    <source>
        <dbReference type="SAM" id="Phobius"/>
    </source>
</evidence>
<accession>A0A430RV72</accession>